<comment type="caution">
    <text evidence="3">The sequence shown here is derived from an EMBL/GenBank/DDBJ whole genome shotgun (WGS) entry which is preliminary data.</text>
</comment>
<keyword evidence="2" id="KW-1133">Transmembrane helix</keyword>
<feature type="transmembrane region" description="Helical" evidence="2">
    <location>
        <begin position="144"/>
        <end position="169"/>
    </location>
</feature>
<dbReference type="AlphaFoldDB" id="A0A0C2D251"/>
<dbReference type="EMBL" id="JMCC02000076">
    <property type="protein sequence ID" value="KIG14207.1"/>
    <property type="molecule type" value="Genomic_DNA"/>
</dbReference>
<reference evidence="3 4" key="1">
    <citation type="submission" date="2014-12" db="EMBL/GenBank/DDBJ databases">
        <title>Genome assembly of Enhygromyxa salina DSM 15201.</title>
        <authorList>
            <person name="Sharma G."/>
            <person name="Subramanian S."/>
        </authorList>
    </citation>
    <scope>NUCLEOTIDE SEQUENCE [LARGE SCALE GENOMIC DNA]</scope>
    <source>
        <strain evidence="3 4">DSM 15201</strain>
    </source>
</reference>
<feature type="region of interest" description="Disordered" evidence="1">
    <location>
        <begin position="1"/>
        <end position="22"/>
    </location>
</feature>
<evidence type="ECO:0000313" key="3">
    <source>
        <dbReference type="EMBL" id="KIG14207.1"/>
    </source>
</evidence>
<proteinExistence type="predicted"/>
<feature type="transmembrane region" description="Helical" evidence="2">
    <location>
        <begin position="68"/>
        <end position="91"/>
    </location>
</feature>
<name>A0A0C2D251_9BACT</name>
<dbReference type="Proteomes" id="UP000031599">
    <property type="component" value="Unassembled WGS sequence"/>
</dbReference>
<keyword evidence="2" id="KW-0812">Transmembrane</keyword>
<keyword evidence="2" id="KW-0472">Membrane</keyword>
<accession>A0A0C2D251</accession>
<organism evidence="3 4">
    <name type="scientific">Enhygromyxa salina</name>
    <dbReference type="NCBI Taxonomy" id="215803"/>
    <lineage>
        <taxon>Bacteria</taxon>
        <taxon>Pseudomonadati</taxon>
        <taxon>Myxococcota</taxon>
        <taxon>Polyangia</taxon>
        <taxon>Nannocystales</taxon>
        <taxon>Nannocystaceae</taxon>
        <taxon>Enhygromyxa</taxon>
    </lineage>
</organism>
<sequence>MMSPDPASATNNAKERSHQQRWNHDVTRAAVGGVLTLVIAFGAAGLMGSGSYFQAGRLVDALRSVLPFLGSSSMGASASILALMLTLLGISRTSKATLTELFYRRILWIGRQASAMFFGSLLLLLTLAVPVIEADSLDDAERVVVLQFYVTAGLTAVMSGLAVSTILMLQSTLSDLILVLGFHVEDHPLVKASGGDDND</sequence>
<feature type="compositionally biased region" description="Basic and acidic residues" evidence="1">
    <location>
        <begin position="13"/>
        <end position="22"/>
    </location>
</feature>
<feature type="transmembrane region" description="Helical" evidence="2">
    <location>
        <begin position="112"/>
        <end position="132"/>
    </location>
</feature>
<gene>
    <name evidence="3" type="ORF">DB30_06956</name>
</gene>
<evidence type="ECO:0000256" key="2">
    <source>
        <dbReference type="SAM" id="Phobius"/>
    </source>
</evidence>
<protein>
    <submittedName>
        <fullName evidence="3">Uncharacterized protein</fullName>
    </submittedName>
</protein>
<evidence type="ECO:0000256" key="1">
    <source>
        <dbReference type="SAM" id="MobiDB-lite"/>
    </source>
</evidence>
<evidence type="ECO:0000313" key="4">
    <source>
        <dbReference type="Proteomes" id="UP000031599"/>
    </source>
</evidence>
<feature type="transmembrane region" description="Helical" evidence="2">
    <location>
        <begin position="26"/>
        <end position="48"/>
    </location>
</feature>